<evidence type="ECO:0000313" key="3">
    <source>
        <dbReference type="EMBL" id="RDI22039.1"/>
    </source>
</evidence>
<feature type="transmembrane region" description="Helical" evidence="1">
    <location>
        <begin position="22"/>
        <end position="44"/>
    </location>
</feature>
<dbReference type="OrthoDB" id="21915at2"/>
<gene>
    <name evidence="3" type="ORF">DFR41_108163</name>
</gene>
<keyword evidence="1" id="KW-0812">Transmembrane</keyword>
<accession>A0A370FA90</accession>
<name>A0A370FA90_9BURK</name>
<dbReference type="STRING" id="433924.NS331_09300"/>
<evidence type="ECO:0000313" key="4">
    <source>
        <dbReference type="Proteomes" id="UP000255265"/>
    </source>
</evidence>
<feature type="domain" description="2TM" evidence="2">
    <location>
        <begin position="14"/>
        <end position="78"/>
    </location>
</feature>
<sequence length="94" mass="10474">MRPELSSAALDVLAQRRARAKLGWFCHAAIYALVNLGLIVLSLAQGRHWAVFPLLGWGLGLFFHGLGVWVFAPGNPVMAHMVQRERERLARTGR</sequence>
<organism evidence="3 4">
    <name type="scientific">Pseudacidovorax intermedius</name>
    <dbReference type="NCBI Taxonomy" id="433924"/>
    <lineage>
        <taxon>Bacteria</taxon>
        <taxon>Pseudomonadati</taxon>
        <taxon>Pseudomonadota</taxon>
        <taxon>Betaproteobacteria</taxon>
        <taxon>Burkholderiales</taxon>
        <taxon>Comamonadaceae</taxon>
        <taxon>Pseudacidovorax</taxon>
    </lineage>
</organism>
<dbReference type="RefSeq" id="WP_017762168.1">
    <property type="nucleotide sequence ID" value="NZ_QQAV01000008.1"/>
</dbReference>
<comment type="caution">
    <text evidence="3">The sequence shown here is derived from an EMBL/GenBank/DDBJ whole genome shotgun (WGS) entry which is preliminary data.</text>
</comment>
<keyword evidence="1" id="KW-0472">Membrane</keyword>
<dbReference type="EMBL" id="QQAV01000008">
    <property type="protein sequence ID" value="RDI22039.1"/>
    <property type="molecule type" value="Genomic_DNA"/>
</dbReference>
<keyword evidence="1" id="KW-1133">Transmembrane helix</keyword>
<dbReference type="Pfam" id="PF13239">
    <property type="entry name" value="2TM"/>
    <property type="match status" value="1"/>
</dbReference>
<evidence type="ECO:0000256" key="1">
    <source>
        <dbReference type="SAM" id="Phobius"/>
    </source>
</evidence>
<feature type="transmembrane region" description="Helical" evidence="1">
    <location>
        <begin position="50"/>
        <end position="72"/>
    </location>
</feature>
<evidence type="ECO:0000259" key="2">
    <source>
        <dbReference type="Pfam" id="PF13239"/>
    </source>
</evidence>
<keyword evidence="4" id="KW-1185">Reference proteome</keyword>
<protein>
    <submittedName>
        <fullName evidence="3">2TM domain-containing protein</fullName>
    </submittedName>
</protein>
<dbReference type="InterPro" id="IPR025698">
    <property type="entry name" value="2TM_dom"/>
</dbReference>
<reference evidence="3 4" key="1">
    <citation type="submission" date="2018-07" db="EMBL/GenBank/DDBJ databases">
        <title>Genomic Encyclopedia of Type Strains, Phase IV (KMG-IV): sequencing the most valuable type-strain genomes for metagenomic binning, comparative biology and taxonomic classification.</title>
        <authorList>
            <person name="Goeker M."/>
        </authorList>
    </citation>
    <scope>NUCLEOTIDE SEQUENCE [LARGE SCALE GENOMIC DNA]</scope>
    <source>
        <strain evidence="3 4">DSM 21352</strain>
    </source>
</reference>
<dbReference type="AlphaFoldDB" id="A0A370FA90"/>
<dbReference type="Proteomes" id="UP000255265">
    <property type="component" value="Unassembled WGS sequence"/>
</dbReference>
<proteinExistence type="predicted"/>